<dbReference type="CDD" id="cd13999">
    <property type="entry name" value="STKc_MAP3K-like"/>
    <property type="match status" value="1"/>
</dbReference>
<evidence type="ECO:0000313" key="13">
    <source>
        <dbReference type="EMBL" id="CAD8941509.1"/>
    </source>
</evidence>
<dbReference type="Gene3D" id="3.30.70.1230">
    <property type="entry name" value="Nucleotide cyclase"/>
    <property type="match status" value="1"/>
</dbReference>
<dbReference type="GO" id="GO:0007168">
    <property type="term" value="P:receptor guanylyl cyclase signaling pathway"/>
    <property type="evidence" value="ECO:0007669"/>
    <property type="project" value="TreeGrafter"/>
</dbReference>
<gene>
    <name evidence="13" type="ORF">CTEN0397_LOCUS12575</name>
</gene>
<sequence length="492" mass="54427">MGKGDEYARLKADFIHEMRHLSKLRHPCITTVMGAVISNKSEPMLVMEYMDHGSLYDLLHNDSVVIDGELVLPILRDIAQGVRFLHAANPQVIHGDLKAQNVLVDSKFRAKVADFGLSQKKRVGATGTPLWMAPELLRGESDNTDASDVYSFGIMLYEVYSRKDPYEGEDHLQVLRAVADTAVNKRPPVPMECPPKVASIMTDCLAGEPSQRPTFEELDLRLRRLDVENVEPGKATAVFSSKRDLKDVMAARNEELLFDVFPRHVAEALRDGRRVEAEAFDCVTIFFSDIVGYTTISANLTPKKVSEMLDRLYLKFDALSSQHDVFKIETIGDAYMAVTNLASQQEDHVARIASFAMDAMTAAQDTLIDIDEPSKGYVNIRVGFHSGPIVADVIGSRCPKYTLFGDTVNTAARMESNSLPGRIQCSDRSAELLMAQSSEIPMASRGKINIKGKGEMYTYWVNETPDETISVRGGTAPSRTLDAISENGVPAM</sequence>
<dbReference type="InterPro" id="IPR008271">
    <property type="entry name" value="Ser/Thr_kinase_AS"/>
</dbReference>
<keyword evidence="7 9" id="KW-0456">Lyase</keyword>
<keyword evidence="3" id="KW-0812">Transmembrane</keyword>
<dbReference type="InterPro" id="IPR001245">
    <property type="entry name" value="Ser-Thr/Tyr_kinase_cat_dom"/>
</dbReference>
<dbReference type="PANTHER" id="PTHR11920">
    <property type="entry name" value="GUANYLYL CYCLASE"/>
    <property type="match status" value="1"/>
</dbReference>
<comment type="subcellular location">
    <subcellularLocation>
        <location evidence="1">Membrane</location>
        <topology evidence="1">Single-pass membrane protein</topology>
    </subcellularLocation>
</comment>
<feature type="domain" description="Guanylate cyclase" evidence="12">
    <location>
        <begin position="284"/>
        <end position="415"/>
    </location>
</feature>
<dbReference type="FunFam" id="3.30.70.1230:FF:000030">
    <property type="entry name" value="Si:ch211-215j19.12"/>
    <property type="match status" value="1"/>
</dbReference>
<keyword evidence="4" id="KW-0547">Nucleotide-binding</keyword>
<dbReference type="AlphaFoldDB" id="A0A7S1DAK1"/>
<dbReference type="InterPro" id="IPR050401">
    <property type="entry name" value="Cyclic_nucleotide_synthase"/>
</dbReference>
<dbReference type="InterPro" id="IPR000719">
    <property type="entry name" value="Prot_kinase_dom"/>
</dbReference>
<evidence type="ECO:0000256" key="9">
    <source>
        <dbReference type="RuleBase" id="RU000405"/>
    </source>
</evidence>
<evidence type="ECO:0000259" key="12">
    <source>
        <dbReference type="PROSITE" id="PS50125"/>
    </source>
</evidence>
<dbReference type="PROSITE" id="PS50125">
    <property type="entry name" value="GUANYLATE_CYCLASE_2"/>
    <property type="match status" value="1"/>
</dbReference>
<dbReference type="PROSITE" id="PS50011">
    <property type="entry name" value="PROTEIN_KINASE_DOM"/>
    <property type="match status" value="1"/>
</dbReference>
<keyword evidence="5" id="KW-1133">Transmembrane helix</keyword>
<dbReference type="GO" id="GO:0005524">
    <property type="term" value="F:ATP binding"/>
    <property type="evidence" value="ECO:0007669"/>
    <property type="project" value="InterPro"/>
</dbReference>
<dbReference type="GO" id="GO:0001653">
    <property type="term" value="F:peptide receptor activity"/>
    <property type="evidence" value="ECO:0007669"/>
    <property type="project" value="TreeGrafter"/>
</dbReference>
<dbReference type="InterPro" id="IPR018297">
    <property type="entry name" value="A/G_cyclase_CS"/>
</dbReference>
<dbReference type="GO" id="GO:0004672">
    <property type="term" value="F:protein kinase activity"/>
    <property type="evidence" value="ECO:0007669"/>
    <property type="project" value="InterPro"/>
</dbReference>
<dbReference type="PROSITE" id="PS00108">
    <property type="entry name" value="PROTEIN_KINASE_ST"/>
    <property type="match status" value="1"/>
</dbReference>
<dbReference type="CDD" id="cd07302">
    <property type="entry name" value="CHD"/>
    <property type="match status" value="1"/>
</dbReference>
<evidence type="ECO:0000256" key="5">
    <source>
        <dbReference type="ARBA" id="ARBA00022989"/>
    </source>
</evidence>
<keyword evidence="6" id="KW-0472">Membrane</keyword>
<dbReference type="EC" id="4.6.1.2" evidence="2 10"/>
<dbReference type="Pfam" id="PF07714">
    <property type="entry name" value="PK_Tyr_Ser-Thr"/>
    <property type="match status" value="1"/>
</dbReference>
<dbReference type="PANTHER" id="PTHR11920:SF335">
    <property type="entry name" value="GUANYLATE CYCLASE"/>
    <property type="match status" value="1"/>
</dbReference>
<evidence type="ECO:0000256" key="4">
    <source>
        <dbReference type="ARBA" id="ARBA00022741"/>
    </source>
</evidence>
<dbReference type="GO" id="GO:0005886">
    <property type="term" value="C:plasma membrane"/>
    <property type="evidence" value="ECO:0007669"/>
    <property type="project" value="TreeGrafter"/>
</dbReference>
<feature type="domain" description="Protein kinase" evidence="11">
    <location>
        <begin position="1"/>
        <end position="225"/>
    </location>
</feature>
<name>A0A7S1DAK1_CYCTE</name>
<organism evidence="13">
    <name type="scientific">Cyclophora tenuis</name>
    <name type="common">Marine diatom</name>
    <dbReference type="NCBI Taxonomy" id="216820"/>
    <lineage>
        <taxon>Eukaryota</taxon>
        <taxon>Sar</taxon>
        <taxon>Stramenopiles</taxon>
        <taxon>Ochrophyta</taxon>
        <taxon>Bacillariophyta</taxon>
        <taxon>Fragilariophyceae</taxon>
        <taxon>Fragilariophycidae</taxon>
        <taxon>Cyclophorales</taxon>
        <taxon>Cyclophoraceae</taxon>
        <taxon>Cyclophora</taxon>
    </lineage>
</organism>
<evidence type="ECO:0000256" key="6">
    <source>
        <dbReference type="ARBA" id="ARBA00023136"/>
    </source>
</evidence>
<evidence type="ECO:0000256" key="8">
    <source>
        <dbReference type="ARBA" id="ARBA00023293"/>
    </source>
</evidence>
<dbReference type="EMBL" id="HBFW01019570">
    <property type="protein sequence ID" value="CAD8941509.1"/>
    <property type="molecule type" value="Transcribed_RNA"/>
</dbReference>
<evidence type="ECO:0000256" key="1">
    <source>
        <dbReference type="ARBA" id="ARBA00004167"/>
    </source>
</evidence>
<proteinExistence type="inferred from homology"/>
<comment type="similarity">
    <text evidence="9">Belongs to the adenylyl cyclase class-4/guanylyl cyclase family.</text>
</comment>
<protein>
    <recommendedName>
        <fullName evidence="2 10">Guanylate cyclase</fullName>
        <ecNumber evidence="2 10">4.6.1.2</ecNumber>
    </recommendedName>
</protein>
<dbReference type="PRINTS" id="PR00109">
    <property type="entry name" value="TYRKINASE"/>
</dbReference>
<dbReference type="Gene3D" id="1.10.510.10">
    <property type="entry name" value="Transferase(Phosphotransferase) domain 1"/>
    <property type="match status" value="1"/>
</dbReference>
<dbReference type="SMART" id="SM00044">
    <property type="entry name" value="CYCc"/>
    <property type="match status" value="1"/>
</dbReference>
<dbReference type="Pfam" id="PF00211">
    <property type="entry name" value="Guanylate_cyc"/>
    <property type="match status" value="1"/>
</dbReference>
<dbReference type="SUPFAM" id="SSF56112">
    <property type="entry name" value="Protein kinase-like (PK-like)"/>
    <property type="match status" value="1"/>
</dbReference>
<evidence type="ECO:0000256" key="7">
    <source>
        <dbReference type="ARBA" id="ARBA00023239"/>
    </source>
</evidence>
<dbReference type="InterPro" id="IPR001054">
    <property type="entry name" value="A/G_cyclase"/>
</dbReference>
<reference evidence="13" key="1">
    <citation type="submission" date="2021-01" db="EMBL/GenBank/DDBJ databases">
        <authorList>
            <person name="Corre E."/>
            <person name="Pelletier E."/>
            <person name="Niang G."/>
            <person name="Scheremetjew M."/>
            <person name="Finn R."/>
            <person name="Kale V."/>
            <person name="Holt S."/>
            <person name="Cochrane G."/>
            <person name="Meng A."/>
            <person name="Brown T."/>
            <person name="Cohen L."/>
        </authorList>
    </citation>
    <scope>NUCLEOTIDE SEQUENCE</scope>
    <source>
        <strain evidence="13">ECT3854</strain>
    </source>
</reference>
<dbReference type="GO" id="GO:0035556">
    <property type="term" value="P:intracellular signal transduction"/>
    <property type="evidence" value="ECO:0007669"/>
    <property type="project" value="InterPro"/>
</dbReference>
<accession>A0A7S1DAK1</accession>
<evidence type="ECO:0000259" key="11">
    <source>
        <dbReference type="PROSITE" id="PS50011"/>
    </source>
</evidence>
<dbReference type="GO" id="GO:0004016">
    <property type="term" value="F:adenylate cyclase activity"/>
    <property type="evidence" value="ECO:0007669"/>
    <property type="project" value="TreeGrafter"/>
</dbReference>
<dbReference type="InterPro" id="IPR029787">
    <property type="entry name" value="Nucleotide_cyclase"/>
</dbReference>
<evidence type="ECO:0000256" key="3">
    <source>
        <dbReference type="ARBA" id="ARBA00022692"/>
    </source>
</evidence>
<dbReference type="SMART" id="SM00220">
    <property type="entry name" value="S_TKc"/>
    <property type="match status" value="1"/>
</dbReference>
<evidence type="ECO:0000256" key="2">
    <source>
        <dbReference type="ARBA" id="ARBA00012202"/>
    </source>
</evidence>
<dbReference type="PROSITE" id="PS00452">
    <property type="entry name" value="GUANYLATE_CYCLASE_1"/>
    <property type="match status" value="1"/>
</dbReference>
<comment type="catalytic activity">
    <reaction evidence="10">
        <text>GTP = 3',5'-cyclic GMP + diphosphate</text>
        <dbReference type="Rhea" id="RHEA:13665"/>
        <dbReference type="ChEBI" id="CHEBI:33019"/>
        <dbReference type="ChEBI" id="CHEBI:37565"/>
        <dbReference type="ChEBI" id="CHEBI:57746"/>
        <dbReference type="EC" id="4.6.1.2"/>
    </reaction>
</comment>
<dbReference type="GO" id="GO:0004383">
    <property type="term" value="F:guanylate cyclase activity"/>
    <property type="evidence" value="ECO:0007669"/>
    <property type="project" value="UniProtKB-EC"/>
</dbReference>
<dbReference type="InterPro" id="IPR011009">
    <property type="entry name" value="Kinase-like_dom_sf"/>
</dbReference>
<keyword evidence="8 10" id="KW-0141">cGMP biosynthesis</keyword>
<dbReference type="SUPFAM" id="SSF55073">
    <property type="entry name" value="Nucleotide cyclase"/>
    <property type="match status" value="1"/>
</dbReference>
<evidence type="ECO:0000256" key="10">
    <source>
        <dbReference type="RuleBase" id="RU003431"/>
    </source>
</evidence>